<dbReference type="InterPro" id="IPR002023">
    <property type="entry name" value="NuoE-like"/>
</dbReference>
<dbReference type="AlphaFoldDB" id="A0A399CY70"/>
<feature type="binding site" evidence="7">
    <location>
        <position position="83"/>
    </location>
    <ligand>
        <name>[2Fe-2S] cluster</name>
        <dbReference type="ChEBI" id="CHEBI:190135"/>
    </ligand>
</feature>
<protein>
    <submittedName>
        <fullName evidence="8">NAD(P)H-dependent oxidoreductase subunit E</fullName>
    </submittedName>
</protein>
<dbReference type="EMBL" id="QWET01000013">
    <property type="protein sequence ID" value="RIH64156.1"/>
    <property type="molecule type" value="Genomic_DNA"/>
</dbReference>
<sequence length="155" mass="17641">MNPIESLIKDLADQHGRKRESLLPVMQGVVQQEKFLSEYSMVEIAREMDIPAAEVFGTATFYSFLETKPAGKYIIRVCRTITCAMKGKNQLLFAIQDMLKIKTGETTPDKRFTLLETNCLGWCHKAPAMLINDEVYTEVTPEKAREILTGYMKDI</sequence>
<dbReference type="InterPro" id="IPR041921">
    <property type="entry name" value="NuoE_N"/>
</dbReference>
<dbReference type="PANTHER" id="PTHR10371:SF3">
    <property type="entry name" value="NADH DEHYDROGENASE [UBIQUINONE] FLAVOPROTEIN 2, MITOCHONDRIAL"/>
    <property type="match status" value="1"/>
</dbReference>
<dbReference type="OrthoDB" id="9807941at2"/>
<evidence type="ECO:0000313" key="8">
    <source>
        <dbReference type="EMBL" id="RIH64156.1"/>
    </source>
</evidence>
<dbReference type="Pfam" id="PF01257">
    <property type="entry name" value="2Fe-2S_thioredx"/>
    <property type="match status" value="1"/>
</dbReference>
<evidence type="ECO:0000256" key="4">
    <source>
        <dbReference type="ARBA" id="ARBA00023004"/>
    </source>
</evidence>
<keyword evidence="3 7" id="KW-0479">Metal-binding</keyword>
<feature type="binding site" evidence="7">
    <location>
        <position position="123"/>
    </location>
    <ligand>
        <name>[2Fe-2S] cluster</name>
        <dbReference type="ChEBI" id="CHEBI:190135"/>
    </ligand>
</feature>
<evidence type="ECO:0000313" key="9">
    <source>
        <dbReference type="Proteomes" id="UP000266441"/>
    </source>
</evidence>
<feature type="binding site" evidence="7">
    <location>
        <position position="119"/>
    </location>
    <ligand>
        <name>[2Fe-2S] cluster</name>
        <dbReference type="ChEBI" id="CHEBI:190135"/>
    </ligand>
</feature>
<evidence type="ECO:0000256" key="7">
    <source>
        <dbReference type="PIRSR" id="PIRSR000216-1"/>
    </source>
</evidence>
<dbReference type="PANTHER" id="PTHR10371">
    <property type="entry name" value="NADH DEHYDROGENASE UBIQUINONE FLAVOPROTEIN 2, MITOCHONDRIAL"/>
    <property type="match status" value="1"/>
</dbReference>
<dbReference type="RefSeq" id="WP_119350988.1">
    <property type="nucleotide sequence ID" value="NZ_QWET01000013.1"/>
</dbReference>
<dbReference type="CDD" id="cd03064">
    <property type="entry name" value="TRX_Fd_NuoE"/>
    <property type="match status" value="1"/>
</dbReference>
<reference evidence="8 9" key="1">
    <citation type="journal article" date="2015" name="Int. J. Syst. Evol. Microbiol.">
        <title>Mariniphaga sediminis sp. nov., isolated from coastal sediment.</title>
        <authorList>
            <person name="Wang F.Q."/>
            <person name="Shen Q.Y."/>
            <person name="Chen G.J."/>
            <person name="Du Z.J."/>
        </authorList>
    </citation>
    <scope>NUCLEOTIDE SEQUENCE [LARGE SCALE GENOMIC DNA]</scope>
    <source>
        <strain evidence="8 9">SY21</strain>
    </source>
</reference>
<dbReference type="FunFam" id="3.40.30.10:FF:000015">
    <property type="entry name" value="NADH-quinone oxidoreductase subunit E"/>
    <property type="match status" value="1"/>
</dbReference>
<gene>
    <name evidence="8" type="ORF">D1164_16505</name>
</gene>
<comment type="caution">
    <text evidence="8">The sequence shown here is derived from an EMBL/GenBank/DDBJ whole genome shotgun (WGS) entry which is preliminary data.</text>
</comment>
<evidence type="ECO:0000256" key="5">
    <source>
        <dbReference type="ARBA" id="ARBA00023014"/>
    </source>
</evidence>
<dbReference type="PIRSF" id="PIRSF000216">
    <property type="entry name" value="NADH_DH_24kDa"/>
    <property type="match status" value="1"/>
</dbReference>
<comment type="similarity">
    <text evidence="1">Belongs to the complex I 24 kDa subunit family.</text>
</comment>
<accession>A0A399CY70</accession>
<dbReference type="InterPro" id="IPR042128">
    <property type="entry name" value="NuoE_dom"/>
</dbReference>
<keyword evidence="9" id="KW-1185">Reference proteome</keyword>
<dbReference type="GO" id="GO:0046872">
    <property type="term" value="F:metal ion binding"/>
    <property type="evidence" value="ECO:0007669"/>
    <property type="project" value="UniProtKB-KW"/>
</dbReference>
<evidence type="ECO:0000256" key="6">
    <source>
        <dbReference type="ARBA" id="ARBA00034078"/>
    </source>
</evidence>
<dbReference type="Gene3D" id="1.10.10.1590">
    <property type="entry name" value="NADH-quinone oxidoreductase subunit E"/>
    <property type="match status" value="1"/>
</dbReference>
<keyword evidence="2 7" id="KW-0001">2Fe-2S</keyword>
<comment type="cofactor">
    <cofactor evidence="6">
        <name>[2Fe-2S] cluster</name>
        <dbReference type="ChEBI" id="CHEBI:190135"/>
    </cofactor>
</comment>
<feature type="binding site" evidence="7">
    <location>
        <position position="78"/>
    </location>
    <ligand>
        <name>[2Fe-2S] cluster</name>
        <dbReference type="ChEBI" id="CHEBI:190135"/>
    </ligand>
</feature>
<evidence type="ECO:0000256" key="3">
    <source>
        <dbReference type="ARBA" id="ARBA00022723"/>
    </source>
</evidence>
<dbReference type="Proteomes" id="UP000266441">
    <property type="component" value="Unassembled WGS sequence"/>
</dbReference>
<dbReference type="PROSITE" id="PS01099">
    <property type="entry name" value="COMPLEX1_24K"/>
    <property type="match status" value="1"/>
</dbReference>
<organism evidence="8 9">
    <name type="scientific">Mariniphaga sediminis</name>
    <dbReference type="NCBI Taxonomy" id="1628158"/>
    <lineage>
        <taxon>Bacteria</taxon>
        <taxon>Pseudomonadati</taxon>
        <taxon>Bacteroidota</taxon>
        <taxon>Bacteroidia</taxon>
        <taxon>Marinilabiliales</taxon>
        <taxon>Prolixibacteraceae</taxon>
        <taxon>Mariniphaga</taxon>
    </lineage>
</organism>
<name>A0A399CY70_9BACT</name>
<dbReference type="InterPro" id="IPR036249">
    <property type="entry name" value="Thioredoxin-like_sf"/>
</dbReference>
<evidence type="ECO:0000256" key="1">
    <source>
        <dbReference type="ARBA" id="ARBA00010643"/>
    </source>
</evidence>
<dbReference type="GO" id="GO:0051537">
    <property type="term" value="F:2 iron, 2 sulfur cluster binding"/>
    <property type="evidence" value="ECO:0007669"/>
    <property type="project" value="UniProtKB-KW"/>
</dbReference>
<dbReference type="Gene3D" id="3.40.30.10">
    <property type="entry name" value="Glutaredoxin"/>
    <property type="match status" value="1"/>
</dbReference>
<dbReference type="GO" id="GO:0003954">
    <property type="term" value="F:NADH dehydrogenase activity"/>
    <property type="evidence" value="ECO:0007669"/>
    <property type="project" value="TreeGrafter"/>
</dbReference>
<keyword evidence="5 7" id="KW-0411">Iron-sulfur</keyword>
<keyword evidence="4 7" id="KW-0408">Iron</keyword>
<evidence type="ECO:0000256" key="2">
    <source>
        <dbReference type="ARBA" id="ARBA00022714"/>
    </source>
</evidence>
<proteinExistence type="inferred from homology"/>
<dbReference type="SUPFAM" id="SSF52833">
    <property type="entry name" value="Thioredoxin-like"/>
    <property type="match status" value="1"/>
</dbReference>
<comment type="cofactor">
    <cofactor evidence="7">
        <name>[2Fe-2S] cluster</name>
        <dbReference type="ChEBI" id="CHEBI:190135"/>
    </cofactor>
    <text evidence="7">Binds 1 [2Fe-2S] cluster.</text>
</comment>